<feature type="binding site" evidence="8">
    <location>
        <position position="502"/>
    </location>
    <ligand>
        <name>Mg(2+)</name>
        <dbReference type="ChEBI" id="CHEBI:18420"/>
    </ligand>
</feature>
<dbReference type="InterPro" id="IPR017946">
    <property type="entry name" value="PLC-like_Pdiesterase_TIM-brl"/>
</dbReference>
<feature type="binding site" evidence="8">
    <location>
        <position position="507"/>
    </location>
    <ligand>
        <name>Zn(2+)</name>
        <dbReference type="ChEBI" id="CHEBI:29105"/>
        <label>2</label>
    </ligand>
</feature>
<evidence type="ECO:0000256" key="10">
    <source>
        <dbReference type="SAM" id="SignalP"/>
    </source>
</evidence>
<feature type="signal peptide" evidence="10">
    <location>
        <begin position="1"/>
        <end position="23"/>
    </location>
</feature>
<dbReference type="PROSITE" id="PS00123">
    <property type="entry name" value="ALKALINE_PHOSPHATASE"/>
    <property type="match status" value="1"/>
</dbReference>
<evidence type="ECO:0000256" key="3">
    <source>
        <dbReference type="ARBA" id="ARBA00022723"/>
    </source>
</evidence>
<feature type="chain" id="PRO_5019542437" evidence="10">
    <location>
        <begin position="24"/>
        <end position="611"/>
    </location>
</feature>
<keyword evidence="2" id="KW-0597">Phosphoprotein</keyword>
<dbReference type="SUPFAM" id="SSF53649">
    <property type="entry name" value="Alkaline phosphatase-like"/>
    <property type="match status" value="1"/>
</dbReference>
<feature type="binding site" evidence="8">
    <location>
        <position position="385"/>
    </location>
    <ligand>
        <name>Mg(2+)</name>
        <dbReference type="ChEBI" id="CHEBI:18420"/>
    </ligand>
</feature>
<dbReference type="PRINTS" id="PR00113">
    <property type="entry name" value="ALKPHPHTASE"/>
</dbReference>
<keyword evidence="6 8" id="KW-0460">Magnesium</keyword>
<evidence type="ECO:0000256" key="9">
    <source>
        <dbReference type="RuleBase" id="RU003946"/>
    </source>
</evidence>
<feature type="binding site" evidence="8">
    <location>
        <position position="511"/>
    </location>
    <ligand>
        <name>Zn(2+)</name>
        <dbReference type="ChEBI" id="CHEBI:29105"/>
        <label>2</label>
    </ligand>
</feature>
<feature type="binding site" evidence="8">
    <location>
        <position position="549"/>
    </location>
    <ligand>
        <name>Zn(2+)</name>
        <dbReference type="ChEBI" id="CHEBI:29105"/>
        <label>2</label>
    </ligand>
</feature>
<comment type="caution">
    <text evidence="11">The sequence shown here is derived from an EMBL/GenBank/DDBJ whole genome shotgun (WGS) entry which is preliminary data.</text>
</comment>
<dbReference type="PANTHER" id="PTHR11596:SF5">
    <property type="entry name" value="ALKALINE PHOSPHATASE"/>
    <property type="match status" value="1"/>
</dbReference>
<dbReference type="Pfam" id="PF00245">
    <property type="entry name" value="Alk_phosphatase"/>
    <property type="match status" value="2"/>
</dbReference>
<reference evidence="11 12" key="1">
    <citation type="submission" date="2019-01" db="EMBL/GenBank/DDBJ databases">
        <title>Mucilaginibacter antarcticum sp. nov., isolated from antarctic soil.</title>
        <authorList>
            <person name="Yan Y.-Q."/>
            <person name="Du Z.-J."/>
        </authorList>
    </citation>
    <scope>NUCLEOTIDE SEQUENCE [LARGE SCALE GENOMIC DNA]</scope>
    <source>
        <strain evidence="11 12">F01003</strain>
    </source>
</reference>
<accession>A0A444MLQ8</accession>
<dbReference type="Proteomes" id="UP000286701">
    <property type="component" value="Unassembled WGS sequence"/>
</dbReference>
<feature type="binding site" evidence="8">
    <location>
        <position position="293"/>
    </location>
    <ligand>
        <name>Mg(2+)</name>
        <dbReference type="ChEBI" id="CHEBI:18420"/>
    </ligand>
</feature>
<dbReference type="RefSeq" id="WP_128534914.1">
    <property type="nucleotide sequence ID" value="NZ_SBIW01000007.1"/>
</dbReference>
<comment type="similarity">
    <text evidence="1 9">Belongs to the alkaline phosphatase family.</text>
</comment>
<evidence type="ECO:0000256" key="2">
    <source>
        <dbReference type="ARBA" id="ARBA00022553"/>
    </source>
</evidence>
<evidence type="ECO:0000256" key="4">
    <source>
        <dbReference type="ARBA" id="ARBA00022801"/>
    </source>
</evidence>
<dbReference type="InterPro" id="IPR017850">
    <property type="entry name" value="Alkaline_phosphatase_core_sf"/>
</dbReference>
<dbReference type="GO" id="GO:0004035">
    <property type="term" value="F:alkaline phosphatase activity"/>
    <property type="evidence" value="ECO:0007669"/>
    <property type="project" value="TreeGrafter"/>
</dbReference>
<evidence type="ECO:0000313" key="12">
    <source>
        <dbReference type="Proteomes" id="UP000286701"/>
    </source>
</evidence>
<dbReference type="PANTHER" id="PTHR11596">
    <property type="entry name" value="ALKALINE PHOSPHATASE"/>
    <property type="match status" value="1"/>
</dbReference>
<keyword evidence="4" id="KW-0378">Hydrolase</keyword>
<evidence type="ECO:0000256" key="5">
    <source>
        <dbReference type="ARBA" id="ARBA00022833"/>
    </source>
</evidence>
<keyword evidence="3 8" id="KW-0479">Metal-binding</keyword>
<dbReference type="InterPro" id="IPR001952">
    <property type="entry name" value="Alkaline_phosphatase"/>
</dbReference>
<dbReference type="OrthoDB" id="9794455at2"/>
<dbReference type="EMBL" id="SBIW01000007">
    <property type="protein sequence ID" value="RWY50183.1"/>
    <property type="molecule type" value="Genomic_DNA"/>
</dbReference>
<organism evidence="11 12">
    <name type="scientific">Mucilaginibacter gilvus</name>
    <dbReference type="NCBI Taxonomy" id="2305909"/>
    <lineage>
        <taxon>Bacteria</taxon>
        <taxon>Pseudomonadati</taxon>
        <taxon>Bacteroidota</taxon>
        <taxon>Sphingobacteriia</taxon>
        <taxon>Sphingobacteriales</taxon>
        <taxon>Sphingobacteriaceae</taxon>
        <taxon>Mucilaginibacter</taxon>
    </lineage>
</organism>
<keyword evidence="5 8" id="KW-0862">Zinc</keyword>
<dbReference type="GO" id="GO:0008081">
    <property type="term" value="F:phosphoric diester hydrolase activity"/>
    <property type="evidence" value="ECO:0007669"/>
    <property type="project" value="InterPro"/>
</dbReference>
<protein>
    <submittedName>
        <fullName evidence="11">Alkaline phosphatase</fullName>
    </submittedName>
</protein>
<keyword evidence="12" id="KW-1185">Reference proteome</keyword>
<feature type="binding site" evidence="8">
    <location>
        <position position="293"/>
    </location>
    <ligand>
        <name>Zn(2+)</name>
        <dbReference type="ChEBI" id="CHEBI:29105"/>
        <label>2</label>
    </ligand>
</feature>
<dbReference type="InterPro" id="IPR018299">
    <property type="entry name" value="Alkaline_phosphatase_AS"/>
</dbReference>
<sequence length="611" mass="67057">MKKLSILILALPVTIAVSQTANSQIKPYTVANAHSHNDYKNGIPFYRAYEKGFGSIEADVYAVSGRLLVAHDKRDTAASRSLRNLYLTPLAEKLKHDPHRQLRLLIEIKQDHKAVLSLVMQELKPFAEYISSPGHPGNLSIVMTGAVPPAVEMVNYPDWITFDVDHLNGFTPQQWQKIGLVSFPLSKYVRWNGKGVLNSKEIARLKGAIDSVHQAGKMIRFWESPDTKSSWLALMRLGVDVIGTDKIEELGDFLNKKAKNEYSAKQAYPVYHPTHSADGTVKKVKNIILCIGDGMGLAQLYATYTANHGQLNIFQMKNIGFSITNSADAYITDSAAGATAFASGQKTNDRAIGVDATGKRLRSLAVYSAEAGKKTADIAVCQLTDATPDAFYAHQSERSDSLAIAAEILNSNIDIFVGTAFTDFTTKVNGVPIIDKMKQRGYTVIRKFDDFLKSPAKKILALMDDSATRPKIAGRGEYLSLALKKVTGAFKNHPKGFFIMAEGSQIDYGGHNNNLTQVITENADFDRMVGEALRFADEDGETLVIVTADHETGGLTLLDGDINKGYVLGDFSTNDHTGTPVPVFAYGPHSGDFRGVYNNTEIFNKILKLIR</sequence>
<dbReference type="SUPFAM" id="SSF51695">
    <property type="entry name" value="PLC-like phosphodiesterases"/>
    <property type="match status" value="1"/>
</dbReference>
<proteinExistence type="inferred from homology"/>
<evidence type="ECO:0000256" key="7">
    <source>
        <dbReference type="PIRSR" id="PIRSR601952-1"/>
    </source>
</evidence>
<dbReference type="GO" id="GO:0006629">
    <property type="term" value="P:lipid metabolic process"/>
    <property type="evidence" value="ECO:0007669"/>
    <property type="project" value="InterPro"/>
</dbReference>
<evidence type="ECO:0000256" key="6">
    <source>
        <dbReference type="ARBA" id="ARBA00022842"/>
    </source>
</evidence>
<feature type="binding site" evidence="8">
    <location>
        <position position="550"/>
    </location>
    <ligand>
        <name>Zn(2+)</name>
        <dbReference type="ChEBI" id="CHEBI:29105"/>
        <label>2</label>
    </ligand>
</feature>
<evidence type="ECO:0000313" key="11">
    <source>
        <dbReference type="EMBL" id="RWY50183.1"/>
    </source>
</evidence>
<gene>
    <name evidence="11" type="ORF">EPL05_15640</name>
</gene>
<evidence type="ECO:0000256" key="8">
    <source>
        <dbReference type="PIRSR" id="PIRSR601952-2"/>
    </source>
</evidence>
<name>A0A444MLQ8_9SPHI</name>
<dbReference type="SMART" id="SM00098">
    <property type="entry name" value="alkPPc"/>
    <property type="match status" value="1"/>
</dbReference>
<feature type="active site" description="Phosphoserine intermediate" evidence="7">
    <location>
        <position position="334"/>
    </location>
</feature>
<evidence type="ECO:0000256" key="1">
    <source>
        <dbReference type="ARBA" id="ARBA00005984"/>
    </source>
</evidence>
<dbReference type="CDD" id="cd16012">
    <property type="entry name" value="ALP"/>
    <property type="match status" value="1"/>
</dbReference>
<dbReference type="AlphaFoldDB" id="A0A444MLQ8"/>
<dbReference type="Gene3D" id="3.40.720.10">
    <property type="entry name" value="Alkaline Phosphatase, subunit A"/>
    <property type="match status" value="1"/>
</dbReference>
<comment type="cofactor">
    <cofactor evidence="8">
        <name>Mg(2+)</name>
        <dbReference type="ChEBI" id="CHEBI:18420"/>
    </cofactor>
    <text evidence="8">Binds 1 Mg(2+) ion.</text>
</comment>
<keyword evidence="10" id="KW-0732">Signal</keyword>
<comment type="cofactor">
    <cofactor evidence="8">
        <name>Zn(2+)</name>
        <dbReference type="ChEBI" id="CHEBI:29105"/>
    </cofactor>
    <text evidence="8">Binds 2 Zn(2+) ions.</text>
</comment>
<dbReference type="GO" id="GO:0046872">
    <property type="term" value="F:metal ion binding"/>
    <property type="evidence" value="ECO:0007669"/>
    <property type="project" value="UniProtKB-KW"/>
</dbReference>
<dbReference type="Gene3D" id="3.20.20.190">
    <property type="entry name" value="Phosphatidylinositol (PI) phosphodiesterase"/>
    <property type="match status" value="1"/>
</dbReference>
<feature type="binding site" evidence="8">
    <location>
        <position position="387"/>
    </location>
    <ligand>
        <name>Mg(2+)</name>
        <dbReference type="ChEBI" id="CHEBI:18420"/>
    </ligand>
</feature>